<keyword evidence="2 6" id="KW-0698">rRNA processing</keyword>
<dbReference type="EC" id="2.1.1.199" evidence="6"/>
<keyword evidence="5 6" id="KW-0949">S-adenosyl-L-methionine</keyword>
<evidence type="ECO:0000256" key="2">
    <source>
        <dbReference type="ARBA" id="ARBA00022552"/>
    </source>
</evidence>
<feature type="binding site" evidence="6">
    <location>
        <position position="50"/>
    </location>
    <ligand>
        <name>S-adenosyl-L-methionine</name>
        <dbReference type="ChEBI" id="CHEBI:59789"/>
    </ligand>
</feature>
<protein>
    <recommendedName>
        <fullName evidence="6">Ribosomal RNA small subunit methyltransferase H</fullName>
        <ecNumber evidence="6">2.1.1.199</ecNumber>
    </recommendedName>
    <alternativeName>
        <fullName evidence="6">16S rRNA m(4)C1402 methyltransferase</fullName>
    </alternativeName>
    <alternativeName>
        <fullName evidence="6">rRNA (cytosine-N(4)-)-methyltransferase RsmH</fullName>
    </alternativeName>
</protein>
<feature type="binding site" evidence="6">
    <location>
        <position position="95"/>
    </location>
    <ligand>
        <name>S-adenosyl-L-methionine</name>
        <dbReference type="ChEBI" id="CHEBI:59789"/>
    </ligand>
</feature>
<dbReference type="NCBIfam" id="TIGR00006">
    <property type="entry name" value="16S rRNA (cytosine(1402)-N(4))-methyltransferase RsmH"/>
    <property type="match status" value="1"/>
</dbReference>
<keyword evidence="3 6" id="KW-0489">Methyltransferase</keyword>
<dbReference type="SUPFAM" id="SSF81799">
    <property type="entry name" value="Putative methyltransferase TM0872, insert domain"/>
    <property type="match status" value="1"/>
</dbReference>
<dbReference type="SUPFAM" id="SSF53335">
    <property type="entry name" value="S-adenosyl-L-methionine-dependent methyltransferases"/>
    <property type="match status" value="1"/>
</dbReference>
<proteinExistence type="inferred from homology"/>
<keyword evidence="6" id="KW-0963">Cytoplasm</keyword>
<reference evidence="8" key="1">
    <citation type="journal article" date="2019" name="Int. J. Syst. Evol. Microbiol.">
        <title>The Global Catalogue of Microorganisms (GCM) 10K type strain sequencing project: providing services to taxonomists for standard genome sequencing and annotation.</title>
        <authorList>
            <consortium name="The Broad Institute Genomics Platform"/>
            <consortium name="The Broad Institute Genome Sequencing Center for Infectious Disease"/>
            <person name="Wu L."/>
            <person name="Ma J."/>
        </authorList>
    </citation>
    <scope>NUCLEOTIDE SEQUENCE [LARGE SCALE GENOMIC DNA]</scope>
    <source>
        <strain evidence="8">JCM 18326</strain>
    </source>
</reference>
<dbReference type="InterPro" id="IPR029063">
    <property type="entry name" value="SAM-dependent_MTases_sf"/>
</dbReference>
<evidence type="ECO:0000256" key="4">
    <source>
        <dbReference type="ARBA" id="ARBA00022679"/>
    </source>
</evidence>
<keyword evidence="4 6" id="KW-0808">Transferase</keyword>
<dbReference type="Proteomes" id="UP001500298">
    <property type="component" value="Unassembled WGS sequence"/>
</dbReference>
<dbReference type="Pfam" id="PF01795">
    <property type="entry name" value="Methyltransf_5"/>
    <property type="match status" value="1"/>
</dbReference>
<dbReference type="InterPro" id="IPR002903">
    <property type="entry name" value="RsmH"/>
</dbReference>
<evidence type="ECO:0000256" key="3">
    <source>
        <dbReference type="ARBA" id="ARBA00022603"/>
    </source>
</evidence>
<keyword evidence="8" id="KW-1185">Reference proteome</keyword>
<organism evidence="7 8">
    <name type="scientific">Algivirga pacifica</name>
    <dbReference type="NCBI Taxonomy" id="1162670"/>
    <lineage>
        <taxon>Bacteria</taxon>
        <taxon>Pseudomonadati</taxon>
        <taxon>Bacteroidota</taxon>
        <taxon>Cytophagia</taxon>
        <taxon>Cytophagales</taxon>
        <taxon>Flammeovirgaceae</taxon>
        <taxon>Algivirga</taxon>
    </lineage>
</organism>
<dbReference type="HAMAP" id="MF_01007">
    <property type="entry name" value="16SrRNA_methyltr_H"/>
    <property type="match status" value="1"/>
</dbReference>
<comment type="catalytic activity">
    <reaction evidence="6">
        <text>cytidine(1402) in 16S rRNA + S-adenosyl-L-methionine = N(4)-methylcytidine(1402) in 16S rRNA + S-adenosyl-L-homocysteine + H(+)</text>
        <dbReference type="Rhea" id="RHEA:42928"/>
        <dbReference type="Rhea" id="RHEA-COMP:10286"/>
        <dbReference type="Rhea" id="RHEA-COMP:10287"/>
        <dbReference type="ChEBI" id="CHEBI:15378"/>
        <dbReference type="ChEBI" id="CHEBI:57856"/>
        <dbReference type="ChEBI" id="CHEBI:59789"/>
        <dbReference type="ChEBI" id="CHEBI:74506"/>
        <dbReference type="ChEBI" id="CHEBI:82748"/>
        <dbReference type="EC" id="2.1.1.199"/>
    </reaction>
</comment>
<evidence type="ECO:0000313" key="8">
    <source>
        <dbReference type="Proteomes" id="UP001500298"/>
    </source>
</evidence>
<dbReference type="Gene3D" id="3.40.50.150">
    <property type="entry name" value="Vaccinia Virus protein VP39"/>
    <property type="match status" value="1"/>
</dbReference>
<dbReference type="RefSeq" id="WP_345368768.1">
    <property type="nucleotide sequence ID" value="NZ_BAABJX010000007.1"/>
</dbReference>
<dbReference type="Gene3D" id="1.10.150.170">
    <property type="entry name" value="Putative methyltransferase TM0872, insert domain"/>
    <property type="match status" value="1"/>
</dbReference>
<evidence type="ECO:0000313" key="7">
    <source>
        <dbReference type="EMBL" id="GAA4822843.1"/>
    </source>
</evidence>
<dbReference type="PANTHER" id="PTHR11265">
    <property type="entry name" value="S-ADENOSYL-METHYLTRANSFERASE MRAW"/>
    <property type="match status" value="1"/>
</dbReference>
<evidence type="ECO:0000256" key="1">
    <source>
        <dbReference type="ARBA" id="ARBA00010396"/>
    </source>
</evidence>
<comment type="function">
    <text evidence="6">Specifically methylates the N4 position of cytidine in position 1402 (C1402) of 16S rRNA.</text>
</comment>
<comment type="caution">
    <text evidence="7">The sequence shown here is derived from an EMBL/GenBank/DDBJ whole genome shotgun (WGS) entry which is preliminary data.</text>
</comment>
<feature type="binding site" evidence="6">
    <location>
        <position position="102"/>
    </location>
    <ligand>
        <name>S-adenosyl-L-methionine</name>
        <dbReference type="ChEBI" id="CHEBI:59789"/>
    </ligand>
</feature>
<feature type="binding site" evidence="6">
    <location>
        <position position="74"/>
    </location>
    <ligand>
        <name>S-adenosyl-L-methionine</name>
        <dbReference type="ChEBI" id="CHEBI:59789"/>
    </ligand>
</feature>
<evidence type="ECO:0000256" key="5">
    <source>
        <dbReference type="ARBA" id="ARBA00022691"/>
    </source>
</evidence>
<comment type="similarity">
    <text evidence="1 6">Belongs to the methyltransferase superfamily. RsmH family.</text>
</comment>
<dbReference type="PIRSF" id="PIRSF004486">
    <property type="entry name" value="MraW"/>
    <property type="match status" value="1"/>
</dbReference>
<accession>A0ABP9D204</accession>
<sequence>MYHVPVMLQECLDGLNIQPDQTYVDVTFGGGGHSKAILEQLTTGKLISFDQDEDAFENTKALEGDNFIFVDSNFRYLKKYLRLKGFRKVDGILGDLGISSHQIDKFERGFSTRGDFELDMRMNQQAELSAREVVNEYEEQELRRIMRLYGEVKNAGKVAATIVRERHNQSIDTTGQLMKVLSTCAPRGKENKYFAQIFQAIRIVVNDELKALEEMLQQSAEVLSPGGRLVIMSYHSLEDRLVKNFMKTGNFEGEMEKDFYGNIIRPLKPISGKPIVASEEEIGRNRRARSAKLRIAEKL</sequence>
<dbReference type="EMBL" id="BAABJX010000007">
    <property type="protein sequence ID" value="GAA4822843.1"/>
    <property type="molecule type" value="Genomic_DNA"/>
</dbReference>
<comment type="subcellular location">
    <subcellularLocation>
        <location evidence="6">Cytoplasm</location>
    </subcellularLocation>
</comment>
<feature type="binding site" evidence="6">
    <location>
        <begin position="31"/>
        <end position="33"/>
    </location>
    <ligand>
        <name>S-adenosyl-L-methionine</name>
        <dbReference type="ChEBI" id="CHEBI:59789"/>
    </ligand>
</feature>
<dbReference type="PANTHER" id="PTHR11265:SF0">
    <property type="entry name" value="12S RRNA N4-METHYLCYTIDINE METHYLTRANSFERASE"/>
    <property type="match status" value="1"/>
</dbReference>
<dbReference type="InterPro" id="IPR023397">
    <property type="entry name" value="SAM-dep_MeTrfase_MraW_recog"/>
</dbReference>
<gene>
    <name evidence="6 7" type="primary">rsmH</name>
    <name evidence="7" type="ORF">GCM10023331_04050</name>
</gene>
<name>A0ABP9D204_9BACT</name>
<evidence type="ECO:0000256" key="6">
    <source>
        <dbReference type="HAMAP-Rule" id="MF_01007"/>
    </source>
</evidence>